<evidence type="ECO:0000313" key="1">
    <source>
        <dbReference type="EMBL" id="TGY96878.1"/>
    </source>
</evidence>
<gene>
    <name evidence="1" type="ORF">E5329_07740</name>
</gene>
<dbReference type="EMBL" id="SRYA01000012">
    <property type="protein sequence ID" value="TGY96878.1"/>
    <property type="molecule type" value="Genomic_DNA"/>
</dbReference>
<organism evidence="1 2">
    <name type="scientific">Petralouisia muris</name>
    <dbReference type="NCBI Taxonomy" id="3032872"/>
    <lineage>
        <taxon>Bacteria</taxon>
        <taxon>Bacillati</taxon>
        <taxon>Bacillota</taxon>
        <taxon>Clostridia</taxon>
        <taxon>Lachnospirales</taxon>
        <taxon>Lachnospiraceae</taxon>
        <taxon>Petralouisia</taxon>
    </lineage>
</organism>
<dbReference type="Proteomes" id="UP000304953">
    <property type="component" value="Unassembled WGS sequence"/>
</dbReference>
<keyword evidence="2" id="KW-1185">Reference proteome</keyword>
<proteinExistence type="predicted"/>
<name>A0AC61RYH5_9FIRM</name>
<evidence type="ECO:0000313" key="2">
    <source>
        <dbReference type="Proteomes" id="UP000304953"/>
    </source>
</evidence>
<protein>
    <submittedName>
        <fullName evidence="1">Uncharacterized protein</fullName>
    </submittedName>
</protein>
<reference evidence="1" key="1">
    <citation type="submission" date="2019-04" db="EMBL/GenBank/DDBJ databases">
        <title>Microbes associate with the intestines of laboratory mice.</title>
        <authorList>
            <person name="Navarre W."/>
            <person name="Wong E."/>
            <person name="Huang K."/>
            <person name="Tropini C."/>
            <person name="Ng K."/>
            <person name="Yu B."/>
        </authorList>
    </citation>
    <scope>NUCLEOTIDE SEQUENCE</scope>
    <source>
        <strain evidence="1">NM01_1-7b</strain>
    </source>
</reference>
<accession>A0AC61RYH5</accession>
<sequence length="115" mass="13077">MSKNDILDQIFTATSKLELMQTVLGVLINTVEKEEANTQEKALHFAANQNMIGDFIHITLDGVYFAIQTLNEAYNNNEQDKERKEITELLSSIDNAWILDQIKQFTINITKEGGE</sequence>
<comment type="caution">
    <text evidence="1">The sequence shown here is derived from an EMBL/GenBank/DDBJ whole genome shotgun (WGS) entry which is preliminary data.</text>
</comment>